<dbReference type="InterPro" id="IPR015422">
    <property type="entry name" value="PyrdxlP-dep_Trfase_small"/>
</dbReference>
<dbReference type="Gene3D" id="3.40.640.10">
    <property type="entry name" value="Type I PLP-dependent aspartate aminotransferase-like (Major domain)"/>
    <property type="match status" value="1"/>
</dbReference>
<dbReference type="GO" id="GO:0016740">
    <property type="term" value="F:transferase activity"/>
    <property type="evidence" value="ECO:0007669"/>
    <property type="project" value="UniProtKB-KW"/>
</dbReference>
<evidence type="ECO:0000256" key="1">
    <source>
        <dbReference type="ARBA" id="ARBA00001933"/>
    </source>
</evidence>
<dbReference type="EMBL" id="FNTF01000002">
    <property type="protein sequence ID" value="SED80710.1"/>
    <property type="molecule type" value="Genomic_DNA"/>
</dbReference>
<gene>
    <name evidence="4" type="ORF">SAMN04490185_4238</name>
</gene>
<dbReference type="PANTHER" id="PTHR13693">
    <property type="entry name" value="CLASS II AMINOTRANSFERASE/8-AMINO-7-OXONONANOATE SYNTHASE"/>
    <property type="match status" value="1"/>
</dbReference>
<dbReference type="RefSeq" id="WP_074877162.1">
    <property type="nucleotide sequence ID" value="NZ_FNTF01000002.1"/>
</dbReference>
<dbReference type="InterPro" id="IPR015424">
    <property type="entry name" value="PyrdxlP-dep_Trfase"/>
</dbReference>
<keyword evidence="2" id="KW-0808">Transferase</keyword>
<organism evidence="4 5">
    <name type="scientific">Pseudomonas frederiksbergensis</name>
    <dbReference type="NCBI Taxonomy" id="104087"/>
    <lineage>
        <taxon>Bacteria</taxon>
        <taxon>Pseudomonadati</taxon>
        <taxon>Pseudomonadota</taxon>
        <taxon>Gammaproteobacteria</taxon>
        <taxon>Pseudomonadales</taxon>
        <taxon>Pseudomonadaceae</taxon>
        <taxon>Pseudomonas</taxon>
    </lineage>
</organism>
<dbReference type="SUPFAM" id="SSF53383">
    <property type="entry name" value="PLP-dependent transferases"/>
    <property type="match status" value="1"/>
</dbReference>
<accession>A0A1H5DPR1</accession>
<dbReference type="GO" id="GO:0030170">
    <property type="term" value="F:pyridoxal phosphate binding"/>
    <property type="evidence" value="ECO:0007669"/>
    <property type="project" value="InterPro"/>
</dbReference>
<dbReference type="NCBIfam" id="NF005697">
    <property type="entry name" value="PRK07505.1"/>
    <property type="match status" value="1"/>
</dbReference>
<dbReference type="AlphaFoldDB" id="A0A1H5DPR1"/>
<dbReference type="InterPro" id="IPR050087">
    <property type="entry name" value="AON_synthase_class-II"/>
</dbReference>
<proteinExistence type="predicted"/>
<evidence type="ECO:0000313" key="5">
    <source>
        <dbReference type="Proteomes" id="UP000183114"/>
    </source>
</evidence>
<evidence type="ECO:0000259" key="3">
    <source>
        <dbReference type="Pfam" id="PF00155"/>
    </source>
</evidence>
<comment type="cofactor">
    <cofactor evidence="1">
        <name>pyridoxal 5'-phosphate</name>
        <dbReference type="ChEBI" id="CHEBI:597326"/>
    </cofactor>
</comment>
<evidence type="ECO:0000313" key="4">
    <source>
        <dbReference type="EMBL" id="SED80710.1"/>
    </source>
</evidence>
<feature type="domain" description="Aminotransferase class I/classII large" evidence="3">
    <location>
        <begin position="58"/>
        <end position="398"/>
    </location>
</feature>
<evidence type="ECO:0000256" key="2">
    <source>
        <dbReference type="ARBA" id="ARBA00022679"/>
    </source>
</evidence>
<dbReference type="InterPro" id="IPR004839">
    <property type="entry name" value="Aminotransferase_I/II_large"/>
</dbReference>
<dbReference type="Proteomes" id="UP000183114">
    <property type="component" value="Unassembled WGS sequence"/>
</dbReference>
<dbReference type="Gene3D" id="3.90.1150.10">
    <property type="entry name" value="Aspartate Aminotransferase, domain 1"/>
    <property type="match status" value="1"/>
</dbReference>
<protein>
    <submittedName>
        <fullName evidence="4">7-keto-8-aminopelargonate synthetase</fullName>
    </submittedName>
</protein>
<reference evidence="4 5" key="1">
    <citation type="submission" date="2016-10" db="EMBL/GenBank/DDBJ databases">
        <authorList>
            <person name="de Groot N.N."/>
        </authorList>
    </citation>
    <scope>NUCLEOTIDE SEQUENCE [LARGE SCALE GENOMIC DNA]</scope>
    <source>
        <strain evidence="4 5">BS3655</strain>
    </source>
</reference>
<dbReference type="InterPro" id="IPR015421">
    <property type="entry name" value="PyrdxlP-dep_Trfase_major"/>
</dbReference>
<name>A0A1H5DPR1_9PSED</name>
<dbReference type="Pfam" id="PF00155">
    <property type="entry name" value="Aminotran_1_2"/>
    <property type="match status" value="1"/>
</dbReference>
<sequence length="423" mass="45406">MDVQTKQDWMSIRRGNTTGALAKAYEEGLTGFTVASRVGKHITLQDGGTFTEFVSCSYLGLETHSALIEAAHQAMETSGLHLSSSRSAMRPSYLPQLEELLAQIYRGCGVAVFTSTSSVHLGVLPLLGSGSLSGYPVKKRIHWLMDKTAHASMQVLRGVLEQFGPVSRVESTSQESMTTALKVCTDKGETPVLLIDGIGSMSGLVPIAELSRQLESARGYLYVDDAHGISIVGRHGAGYAFSAVDHSLPANIILAGSLSKAFGGAGGFVVVSDPRDVEVIRTLANPLIFGHSIMVPMLAANVAAVKIHLSEEIDMLQRRLWENVALLDSLTDNQLLNAGIQSPVRGAFFDTEEAGLQAARTLRDQGMLLFPVFYPIIAKGKAMLRFAISADHSCKDIKLLGTALGVMTSRGLWTPAINERDHA</sequence>